<dbReference type="Proteomes" id="UP001085076">
    <property type="component" value="Miscellaneous, Linkage group lg02"/>
</dbReference>
<sequence length="136" mass="15355">MTPRTILDFQSPGIQDRAKFSSLYDSHEFMAVASQLSQTVSPSRRPSTKTGGSELYDSFELRAVAKQLNMAMKAAQNGTPLYQDPRCLDYLYKRKAKSMKQLAKPNEKIYGKAGEENKRGPVLALWKKLKRAINPQ</sequence>
<name>A0A9D5CY26_9LILI</name>
<dbReference type="AlphaFoldDB" id="A0A9D5CY26"/>
<reference evidence="1" key="2">
    <citation type="journal article" date="2022" name="Hortic Res">
        <title>The genome of Dioscorea zingiberensis sheds light on the biosynthesis, origin and evolution of the medicinally important diosgenin saponins.</title>
        <authorList>
            <person name="Li Y."/>
            <person name="Tan C."/>
            <person name="Li Z."/>
            <person name="Guo J."/>
            <person name="Li S."/>
            <person name="Chen X."/>
            <person name="Wang C."/>
            <person name="Dai X."/>
            <person name="Yang H."/>
            <person name="Song W."/>
            <person name="Hou L."/>
            <person name="Xu J."/>
            <person name="Tong Z."/>
            <person name="Xu A."/>
            <person name="Yuan X."/>
            <person name="Wang W."/>
            <person name="Yang Q."/>
            <person name="Chen L."/>
            <person name="Sun Z."/>
            <person name="Wang K."/>
            <person name="Pan B."/>
            <person name="Chen J."/>
            <person name="Bao Y."/>
            <person name="Liu F."/>
            <person name="Qi X."/>
            <person name="Gang D.R."/>
            <person name="Wen J."/>
            <person name="Li J."/>
        </authorList>
    </citation>
    <scope>NUCLEOTIDE SEQUENCE</scope>
    <source>
        <strain evidence="1">Dzin_1.0</strain>
    </source>
</reference>
<gene>
    <name evidence="1" type="ORF">J5N97_010250</name>
    <name evidence="2" type="ORF">J5N97_010271</name>
</gene>
<reference evidence="1" key="1">
    <citation type="submission" date="2021-03" db="EMBL/GenBank/DDBJ databases">
        <authorList>
            <person name="Li Z."/>
            <person name="Yang C."/>
        </authorList>
    </citation>
    <scope>NUCLEOTIDE SEQUENCE</scope>
    <source>
        <strain evidence="1">Dzin_1.0</strain>
        <tissue evidence="1">Leaf</tissue>
    </source>
</reference>
<dbReference type="EMBL" id="JAGGNH010000002">
    <property type="protein sequence ID" value="KAJ0982016.1"/>
    <property type="molecule type" value="Genomic_DNA"/>
</dbReference>
<accession>A0A9D5CY26</accession>
<comment type="caution">
    <text evidence="1">The sequence shown here is derived from an EMBL/GenBank/DDBJ whole genome shotgun (WGS) entry which is preliminary data.</text>
</comment>
<evidence type="ECO:0000313" key="3">
    <source>
        <dbReference type="Proteomes" id="UP001085076"/>
    </source>
</evidence>
<protein>
    <submittedName>
        <fullName evidence="1">Uncharacterized protein</fullName>
    </submittedName>
</protein>
<evidence type="ECO:0000313" key="2">
    <source>
        <dbReference type="EMBL" id="KAJ0982016.1"/>
    </source>
</evidence>
<keyword evidence="3" id="KW-1185">Reference proteome</keyword>
<dbReference type="OrthoDB" id="1305044at2759"/>
<proteinExistence type="predicted"/>
<dbReference type="EMBL" id="JAGGNH010000002">
    <property type="protein sequence ID" value="KAJ0981995.1"/>
    <property type="molecule type" value="Genomic_DNA"/>
</dbReference>
<evidence type="ECO:0000313" key="1">
    <source>
        <dbReference type="EMBL" id="KAJ0981995.1"/>
    </source>
</evidence>
<organism evidence="1 3">
    <name type="scientific">Dioscorea zingiberensis</name>
    <dbReference type="NCBI Taxonomy" id="325984"/>
    <lineage>
        <taxon>Eukaryota</taxon>
        <taxon>Viridiplantae</taxon>
        <taxon>Streptophyta</taxon>
        <taxon>Embryophyta</taxon>
        <taxon>Tracheophyta</taxon>
        <taxon>Spermatophyta</taxon>
        <taxon>Magnoliopsida</taxon>
        <taxon>Liliopsida</taxon>
        <taxon>Dioscoreales</taxon>
        <taxon>Dioscoreaceae</taxon>
        <taxon>Dioscorea</taxon>
    </lineage>
</organism>